<organism evidence="3 4">
    <name type="scientific">Haloactinopolyspora alba</name>
    <dbReference type="NCBI Taxonomy" id="648780"/>
    <lineage>
        <taxon>Bacteria</taxon>
        <taxon>Bacillati</taxon>
        <taxon>Actinomycetota</taxon>
        <taxon>Actinomycetes</taxon>
        <taxon>Jiangellales</taxon>
        <taxon>Jiangellaceae</taxon>
        <taxon>Haloactinopolyspora</taxon>
    </lineage>
</organism>
<evidence type="ECO:0000256" key="1">
    <source>
        <dbReference type="SAM" id="MobiDB-lite"/>
    </source>
</evidence>
<dbReference type="Proteomes" id="UP000243528">
    <property type="component" value="Unassembled WGS sequence"/>
</dbReference>
<accession>A0A2P8E3Q8</accession>
<name>A0A2P8E3Q8_9ACTN</name>
<keyword evidence="3" id="KW-0413">Isomerase</keyword>
<proteinExistence type="predicted"/>
<dbReference type="EMBL" id="PYGE01000006">
    <property type="protein sequence ID" value="PSL04057.1"/>
    <property type="molecule type" value="Genomic_DNA"/>
</dbReference>
<dbReference type="GO" id="GO:0046872">
    <property type="term" value="F:metal ion binding"/>
    <property type="evidence" value="ECO:0007669"/>
    <property type="project" value="InterPro"/>
</dbReference>
<protein>
    <submittedName>
        <fullName evidence="3">Maleylpyruvate isomerase</fullName>
    </submittedName>
</protein>
<evidence type="ECO:0000313" key="3">
    <source>
        <dbReference type="EMBL" id="PSL04057.1"/>
    </source>
</evidence>
<dbReference type="InterPro" id="IPR034660">
    <property type="entry name" value="DinB/YfiT-like"/>
</dbReference>
<dbReference type="NCBIfam" id="TIGR03083">
    <property type="entry name" value="maleylpyruvate isomerase family mycothiol-dependent enzyme"/>
    <property type="match status" value="1"/>
</dbReference>
<comment type="caution">
    <text evidence="3">The sequence shown here is derived from an EMBL/GenBank/DDBJ whole genome shotgun (WGS) entry which is preliminary data.</text>
</comment>
<evidence type="ECO:0000313" key="4">
    <source>
        <dbReference type="Proteomes" id="UP000243528"/>
    </source>
</evidence>
<keyword evidence="4" id="KW-1185">Reference proteome</keyword>
<dbReference type="Gene3D" id="3.30.1050.20">
    <property type="match status" value="1"/>
</dbReference>
<keyword evidence="3" id="KW-0670">Pyruvate</keyword>
<dbReference type="AlphaFoldDB" id="A0A2P8E3Q8"/>
<dbReference type="InterPro" id="IPR024344">
    <property type="entry name" value="MDMPI_metal-binding"/>
</dbReference>
<dbReference type="SUPFAM" id="SSF55718">
    <property type="entry name" value="SCP-like"/>
    <property type="match status" value="1"/>
</dbReference>
<dbReference type="GO" id="GO:0016853">
    <property type="term" value="F:isomerase activity"/>
    <property type="evidence" value="ECO:0007669"/>
    <property type="project" value="UniProtKB-KW"/>
</dbReference>
<dbReference type="InterPro" id="IPR036527">
    <property type="entry name" value="SCP2_sterol-bd_dom_sf"/>
</dbReference>
<feature type="region of interest" description="Disordered" evidence="1">
    <location>
        <begin position="1"/>
        <end position="21"/>
    </location>
</feature>
<dbReference type="InterPro" id="IPR017517">
    <property type="entry name" value="Maleyloyr_isom"/>
</dbReference>
<dbReference type="Pfam" id="PF11716">
    <property type="entry name" value="MDMPI_N"/>
    <property type="match status" value="1"/>
</dbReference>
<feature type="domain" description="Mycothiol-dependent maleylpyruvate isomerase metal-binding" evidence="2">
    <location>
        <begin position="23"/>
        <end position="161"/>
    </location>
</feature>
<dbReference type="SUPFAM" id="SSF109854">
    <property type="entry name" value="DinB/YfiT-like putative metalloenzymes"/>
    <property type="match status" value="1"/>
</dbReference>
<dbReference type="OrthoDB" id="5118203at2"/>
<sequence length="251" mass="26762">MTSVNAESTPDDSGGDSAAGPVTAATDRVLATAAGLDEAALRGPSLCAPWTRAHVLTHLARNADALVNLLTWARTGTETFAYPSAESRAADIEAGAARPPGELVEDLYTSAERFTKAVMDMPDHGWERRVHPRAGGEGDPVPGRRVLWLRLLELELHHVDLDAGYTPADWPDSFVRRALDDTVRAFGRRDDVPAVAVAVDGRPTEHLGTETRVTVAGPARPMLGWLTGRGGGAELTVDPSDARLPVLPPWS</sequence>
<dbReference type="RefSeq" id="WP_106537087.1">
    <property type="nucleotide sequence ID" value="NZ_ML142900.1"/>
</dbReference>
<gene>
    <name evidence="3" type="ORF">CLV30_10659</name>
</gene>
<evidence type="ECO:0000259" key="2">
    <source>
        <dbReference type="Pfam" id="PF11716"/>
    </source>
</evidence>
<dbReference type="Gene3D" id="1.20.120.450">
    <property type="entry name" value="dinb family like domain"/>
    <property type="match status" value="1"/>
</dbReference>
<reference evidence="3 4" key="1">
    <citation type="submission" date="2018-03" db="EMBL/GenBank/DDBJ databases">
        <title>Genomic Encyclopedia of Archaeal and Bacterial Type Strains, Phase II (KMG-II): from individual species to whole genera.</title>
        <authorList>
            <person name="Goeker M."/>
        </authorList>
    </citation>
    <scope>NUCLEOTIDE SEQUENCE [LARGE SCALE GENOMIC DNA]</scope>
    <source>
        <strain evidence="3 4">DSM 45211</strain>
    </source>
</reference>